<name>A0A744HEB1_SALER</name>
<evidence type="ECO:0000313" key="2">
    <source>
        <dbReference type="EMBL" id="HAF2412781.1"/>
    </source>
</evidence>
<sequence>MFTWINDTQPLRYAGSKWYPYSYLLNVRTRENSTMNKKKMTAGESIGHAVGWCFKTIIRLETAVLRRLISKGVPCFIASILKWTVRLTLILGLLYFALVPALIITPIVLYLVGGNSSGSVDEEEDWQYIQDYMEKEEALKPQLRNGHSGWGWYSHDDQALSIEYPDDFT</sequence>
<feature type="transmembrane region" description="Helical" evidence="1">
    <location>
        <begin position="89"/>
        <end position="112"/>
    </location>
</feature>
<reference evidence="2" key="1">
    <citation type="journal article" date="2018" name="Genome Biol.">
        <title>SKESA: strategic k-mer extension for scrupulous assemblies.</title>
        <authorList>
            <person name="Souvorov A."/>
            <person name="Agarwala R."/>
            <person name="Lipman D.J."/>
        </authorList>
    </citation>
    <scope>NUCLEOTIDE SEQUENCE</scope>
    <source>
        <strain evidence="2">MA.CCC_P4</strain>
    </source>
</reference>
<protein>
    <submittedName>
        <fullName evidence="2">DUF3742 family protein</fullName>
    </submittedName>
</protein>
<reference evidence="2" key="2">
    <citation type="submission" date="2020-02" db="EMBL/GenBank/DDBJ databases">
        <authorList>
            <consortium name="NCBI Pathogen Detection Project"/>
        </authorList>
    </citation>
    <scope>NUCLEOTIDE SEQUENCE</scope>
    <source>
        <strain evidence="2">MA.CCC_P4</strain>
    </source>
</reference>
<keyword evidence="1" id="KW-1133">Transmembrane helix</keyword>
<dbReference type="InterPro" id="IPR022213">
    <property type="entry name" value="DUF3742"/>
</dbReference>
<comment type="caution">
    <text evidence="2">The sequence shown here is derived from an EMBL/GenBank/DDBJ whole genome shotgun (WGS) entry which is preliminary data.</text>
</comment>
<accession>A0A744HEB1</accession>
<organism evidence="2">
    <name type="scientific">Salmonella enterica</name>
    <name type="common">Salmonella choleraesuis</name>
    <dbReference type="NCBI Taxonomy" id="28901"/>
    <lineage>
        <taxon>Bacteria</taxon>
        <taxon>Pseudomonadati</taxon>
        <taxon>Pseudomonadota</taxon>
        <taxon>Gammaproteobacteria</taxon>
        <taxon>Enterobacterales</taxon>
        <taxon>Enterobacteriaceae</taxon>
        <taxon>Salmonella</taxon>
    </lineage>
</organism>
<dbReference type="AlphaFoldDB" id="A0A744HEB1"/>
<dbReference type="EMBL" id="DAAUQJ010000006">
    <property type="protein sequence ID" value="HAF2412781.1"/>
    <property type="molecule type" value="Genomic_DNA"/>
</dbReference>
<keyword evidence="1" id="KW-0472">Membrane</keyword>
<proteinExistence type="predicted"/>
<keyword evidence="1" id="KW-0812">Transmembrane</keyword>
<dbReference type="Pfam" id="PF12553">
    <property type="entry name" value="DUF3742"/>
    <property type="match status" value="1"/>
</dbReference>
<evidence type="ECO:0000256" key="1">
    <source>
        <dbReference type="SAM" id="Phobius"/>
    </source>
</evidence>
<gene>
    <name evidence="2" type="ORF">G8N70_003110</name>
</gene>